<feature type="transmembrane region" description="Helical" evidence="1">
    <location>
        <begin position="7"/>
        <end position="22"/>
    </location>
</feature>
<protein>
    <submittedName>
        <fullName evidence="2">Uncharacterized protein</fullName>
    </submittedName>
</protein>
<feature type="transmembrane region" description="Helical" evidence="1">
    <location>
        <begin position="28"/>
        <end position="45"/>
    </location>
</feature>
<keyword evidence="3" id="KW-1185">Reference proteome</keyword>
<evidence type="ECO:0000256" key="1">
    <source>
        <dbReference type="SAM" id="Phobius"/>
    </source>
</evidence>
<accession>A0A561E3Y5</accession>
<proteinExistence type="predicted"/>
<evidence type="ECO:0000313" key="3">
    <source>
        <dbReference type="Proteomes" id="UP000318297"/>
    </source>
</evidence>
<keyword evidence="1" id="KW-0472">Membrane</keyword>
<dbReference type="RefSeq" id="WP_145229205.1">
    <property type="nucleotide sequence ID" value="NZ_VIVQ01000002.1"/>
</dbReference>
<gene>
    <name evidence="2" type="ORF">BKA23_2678</name>
</gene>
<name>A0A561E3Y5_9MICO</name>
<keyword evidence="1" id="KW-0812">Transmembrane</keyword>
<keyword evidence="1" id="KW-1133">Transmembrane helix</keyword>
<comment type="caution">
    <text evidence="2">The sequence shown here is derived from an EMBL/GenBank/DDBJ whole genome shotgun (WGS) entry which is preliminary data.</text>
</comment>
<organism evidence="2 3">
    <name type="scientific">Rudaeicoccus suwonensis</name>
    <dbReference type="NCBI Taxonomy" id="657409"/>
    <lineage>
        <taxon>Bacteria</taxon>
        <taxon>Bacillati</taxon>
        <taxon>Actinomycetota</taxon>
        <taxon>Actinomycetes</taxon>
        <taxon>Micrococcales</taxon>
        <taxon>Dermacoccaceae</taxon>
        <taxon>Rudaeicoccus</taxon>
    </lineage>
</organism>
<reference evidence="2 3" key="1">
    <citation type="submission" date="2019-06" db="EMBL/GenBank/DDBJ databases">
        <title>Sequencing the genomes of 1000 actinobacteria strains.</title>
        <authorList>
            <person name="Klenk H.-P."/>
        </authorList>
    </citation>
    <scope>NUCLEOTIDE SEQUENCE [LARGE SCALE GENOMIC DNA]</scope>
    <source>
        <strain evidence="2 3">DSM 19560</strain>
    </source>
</reference>
<dbReference type="OrthoDB" id="5149576at2"/>
<dbReference type="Proteomes" id="UP000318297">
    <property type="component" value="Unassembled WGS sequence"/>
</dbReference>
<sequence>MRRYRQSWWLVVVAMWVIFGALHLPEFFAVVIVLAMLVGSGVFRARGGRIGHHNRSHVHGRGHGGYVGGPSPDYDYVEPVWQPQQQDPPRPVVDLTKPASTVARSLAELAADPRLPQDLREQALRLDERCGEASTYLGERNADAAEVFEIDQIRSDFGPEALKSFLALAPGTADTTVLADGKTGHQLVTDELDLLLRAVSERMTHAGRLGSEPLLANHRFLQEKFGRRHGDDLQL</sequence>
<dbReference type="EMBL" id="VIVQ01000002">
    <property type="protein sequence ID" value="TWE10322.1"/>
    <property type="molecule type" value="Genomic_DNA"/>
</dbReference>
<evidence type="ECO:0000313" key="2">
    <source>
        <dbReference type="EMBL" id="TWE10322.1"/>
    </source>
</evidence>
<dbReference type="AlphaFoldDB" id="A0A561E3Y5"/>